<dbReference type="EMBL" id="BLAL01000005">
    <property type="protein sequence ID" value="GES73052.1"/>
    <property type="molecule type" value="Genomic_DNA"/>
</dbReference>
<evidence type="ECO:0000313" key="2">
    <source>
        <dbReference type="Proteomes" id="UP000615446"/>
    </source>
</evidence>
<proteinExistence type="predicted"/>
<accession>A0A8H3KTB1</accession>
<organism evidence="1 2">
    <name type="scientific">Rhizophagus clarus</name>
    <dbReference type="NCBI Taxonomy" id="94130"/>
    <lineage>
        <taxon>Eukaryota</taxon>
        <taxon>Fungi</taxon>
        <taxon>Fungi incertae sedis</taxon>
        <taxon>Mucoromycota</taxon>
        <taxon>Glomeromycotina</taxon>
        <taxon>Glomeromycetes</taxon>
        <taxon>Glomerales</taxon>
        <taxon>Glomeraceae</taxon>
        <taxon>Rhizophagus</taxon>
    </lineage>
</organism>
<protein>
    <submittedName>
        <fullName evidence="1">Uncharacterized protein</fullName>
    </submittedName>
</protein>
<name>A0A8H3KTB1_9GLOM</name>
<sequence>MKSGPDLVTQEALKNFRPPEIVNAVKEYANWKAGFRRKFSTHKTDRFDCRLFTFSISNENSDTVAEEQLPYDIIYQYYEAVNAGFEIYTYRESVDFEMLVSQMTEAEKVMENQRLIISELMKKVRDIY</sequence>
<gene>
    <name evidence="1" type="ORF">RCL2_000059500</name>
</gene>
<dbReference type="Proteomes" id="UP000615446">
    <property type="component" value="Unassembled WGS sequence"/>
</dbReference>
<reference evidence="1" key="1">
    <citation type="submission" date="2019-10" db="EMBL/GenBank/DDBJ databases">
        <title>Conservation and host-specific expression of non-tandemly repeated heterogenous ribosome RNA gene in arbuscular mycorrhizal fungi.</title>
        <authorList>
            <person name="Maeda T."/>
            <person name="Kobayashi Y."/>
            <person name="Nakagawa T."/>
            <person name="Ezawa T."/>
            <person name="Yamaguchi K."/>
            <person name="Bino T."/>
            <person name="Nishimoto Y."/>
            <person name="Shigenobu S."/>
            <person name="Kawaguchi M."/>
        </authorList>
    </citation>
    <scope>NUCLEOTIDE SEQUENCE</scope>
    <source>
        <strain evidence="1">HR1</strain>
    </source>
</reference>
<dbReference type="AlphaFoldDB" id="A0A8H3KTB1"/>
<evidence type="ECO:0000313" key="1">
    <source>
        <dbReference type="EMBL" id="GES73052.1"/>
    </source>
</evidence>
<comment type="caution">
    <text evidence="1">The sequence shown here is derived from an EMBL/GenBank/DDBJ whole genome shotgun (WGS) entry which is preliminary data.</text>
</comment>